<sequence length="318" mass="35400">MPFSSIFLIFMALCFPTASATLRYYVRAPEFGNLPAPQLSPHGYLYPFLTPSDPITPSIVQPAFPLFDFRNPGVLPSQLLPGMVPVSPTPQQSYIPLPPYFFQSLPSQQLPAVSYPVIVQPQPATEPQMSEPVTPLKSADLEVTTTLPITKLATSQAPTTTQATVTRDPSAFLSALRSAMSTWVPVSTTVAPTTVPPTTKYTQTTKRRFTFTSAPTVPQTTTVSPEMTSTQDSYRQADEEMSVFRFTLTTPAPVTIGHQSMKRLFERFFMKKYNTTPQPPIFQIQPRHHLHKIGHSWGNERLIGRSFNLPFSGLFNLF</sequence>
<feature type="signal peptide" evidence="1">
    <location>
        <begin position="1"/>
        <end position="20"/>
    </location>
</feature>
<evidence type="ECO:0000313" key="3">
    <source>
        <dbReference type="Proteomes" id="UP001177023"/>
    </source>
</evidence>
<keyword evidence="1" id="KW-0732">Signal</keyword>
<feature type="chain" id="PRO_5041226564" evidence="1">
    <location>
        <begin position="21"/>
        <end position="318"/>
    </location>
</feature>
<name>A0AA36C9B7_9BILA</name>
<accession>A0AA36C9B7</accession>
<dbReference type="EMBL" id="CATQJA010000797">
    <property type="protein sequence ID" value="CAJ0564092.1"/>
    <property type="molecule type" value="Genomic_DNA"/>
</dbReference>
<gene>
    <name evidence="2" type="ORF">MSPICULIGERA_LOCUS2787</name>
</gene>
<proteinExistence type="predicted"/>
<dbReference type="Proteomes" id="UP001177023">
    <property type="component" value="Unassembled WGS sequence"/>
</dbReference>
<protein>
    <submittedName>
        <fullName evidence="2">Uncharacterized protein</fullName>
    </submittedName>
</protein>
<evidence type="ECO:0000256" key="1">
    <source>
        <dbReference type="SAM" id="SignalP"/>
    </source>
</evidence>
<dbReference type="AlphaFoldDB" id="A0AA36C9B7"/>
<evidence type="ECO:0000313" key="2">
    <source>
        <dbReference type="EMBL" id="CAJ0564092.1"/>
    </source>
</evidence>
<reference evidence="2" key="1">
    <citation type="submission" date="2023-06" db="EMBL/GenBank/DDBJ databases">
        <authorList>
            <person name="Delattre M."/>
        </authorList>
    </citation>
    <scope>NUCLEOTIDE SEQUENCE</scope>
    <source>
        <strain evidence="2">AF72</strain>
    </source>
</reference>
<comment type="caution">
    <text evidence="2">The sequence shown here is derived from an EMBL/GenBank/DDBJ whole genome shotgun (WGS) entry which is preliminary data.</text>
</comment>
<organism evidence="2 3">
    <name type="scientific">Mesorhabditis spiculigera</name>
    <dbReference type="NCBI Taxonomy" id="96644"/>
    <lineage>
        <taxon>Eukaryota</taxon>
        <taxon>Metazoa</taxon>
        <taxon>Ecdysozoa</taxon>
        <taxon>Nematoda</taxon>
        <taxon>Chromadorea</taxon>
        <taxon>Rhabditida</taxon>
        <taxon>Rhabditina</taxon>
        <taxon>Rhabditomorpha</taxon>
        <taxon>Rhabditoidea</taxon>
        <taxon>Rhabditidae</taxon>
        <taxon>Mesorhabditinae</taxon>
        <taxon>Mesorhabditis</taxon>
    </lineage>
</organism>
<keyword evidence="3" id="KW-1185">Reference proteome</keyword>
<feature type="non-terminal residue" evidence="2">
    <location>
        <position position="1"/>
    </location>
</feature>